<feature type="domain" description="Solute-binding protein family 3/N-terminal" evidence="4">
    <location>
        <begin position="28"/>
        <end position="292"/>
    </location>
</feature>
<keyword evidence="3" id="KW-0732">Signal</keyword>
<protein>
    <submittedName>
        <fullName evidence="5">Transporter substrate-binding domain-containing protein</fullName>
    </submittedName>
</protein>
<dbReference type="EMBL" id="VCPC01000001">
    <property type="protein sequence ID" value="TMV14646.1"/>
    <property type="molecule type" value="Genomic_DNA"/>
</dbReference>
<sequence length="366" mass="39868">METQMRFSIPVLCLILIGTFTQGGAADPIRVGIRHDAKPFVYREAGEPKGFLFDLCKAVLDTSGLGYTLVDVNAANRLSWLGDEDRIDLLCDPVTVTLDRAARFQFSPIVFVSGGSFLYFDDKEQNDAIYLAGLARIEQAAAGGTLTDFNGRRLVPAKNGIVSYENGDPPGADAHQTKVASCHGIEASGRIGTIRIGVLDGSTAPEIINNALQSGRSVIPRSGWDTVCYKVFETHQTGIAALCSREPDSSGVPLSYYFGDRDIILSYLDTLRTDGAVDCGPVAVSDRFFSVEPYAMVYSDRIAPAEIKILQKALLETFSAVRETTTPTGTPWRTTLPFELFARYFPGKDPSPSLITLFKSMIVPER</sequence>
<evidence type="ECO:0000259" key="4">
    <source>
        <dbReference type="SMART" id="SM00062"/>
    </source>
</evidence>
<gene>
    <name evidence="5" type="ORF">FGK64_01285</name>
</gene>
<dbReference type="InterPro" id="IPR001638">
    <property type="entry name" value="Solute-binding_3/MltF_N"/>
</dbReference>
<dbReference type="SUPFAM" id="SSF53850">
    <property type="entry name" value="Periplasmic binding protein-like II"/>
    <property type="match status" value="1"/>
</dbReference>
<dbReference type="Proteomes" id="UP001191082">
    <property type="component" value="Unassembled WGS sequence"/>
</dbReference>
<comment type="caution">
    <text evidence="5">The sequence shown here is derived from an EMBL/GenBank/DDBJ whole genome shotgun (WGS) entry which is preliminary data.</text>
</comment>
<evidence type="ECO:0000313" key="6">
    <source>
        <dbReference type="Proteomes" id="UP001191082"/>
    </source>
</evidence>
<evidence type="ECO:0000256" key="1">
    <source>
        <dbReference type="ARBA" id="ARBA00010333"/>
    </source>
</evidence>
<dbReference type="Gene3D" id="3.40.190.10">
    <property type="entry name" value="Periplasmic binding protein-like II"/>
    <property type="match status" value="2"/>
</dbReference>
<keyword evidence="2" id="KW-0813">Transport</keyword>
<name>A0ABY2XC98_9RHOB</name>
<dbReference type="SMART" id="SM00062">
    <property type="entry name" value="PBPb"/>
    <property type="match status" value="1"/>
</dbReference>
<dbReference type="PANTHER" id="PTHR30085">
    <property type="entry name" value="AMINO ACID ABC TRANSPORTER PERMEASE"/>
    <property type="match status" value="1"/>
</dbReference>
<reference evidence="5 6" key="1">
    <citation type="submission" date="2019-05" db="EMBL/GenBank/DDBJ databases">
        <title>Marivita sp. nov. isolated from sea sediment.</title>
        <authorList>
            <person name="Kim W."/>
        </authorList>
    </citation>
    <scope>NUCLEOTIDE SEQUENCE [LARGE SCALE GENOMIC DNA]</scope>
    <source>
        <strain evidence="5 6">CAU 1492</strain>
    </source>
</reference>
<evidence type="ECO:0000256" key="3">
    <source>
        <dbReference type="ARBA" id="ARBA00022729"/>
    </source>
</evidence>
<keyword evidence="6" id="KW-1185">Reference proteome</keyword>
<comment type="similarity">
    <text evidence="1">Belongs to the bacterial solute-binding protein 3 family.</text>
</comment>
<dbReference type="Pfam" id="PF00497">
    <property type="entry name" value="SBP_bac_3"/>
    <property type="match status" value="1"/>
</dbReference>
<dbReference type="InterPro" id="IPR051455">
    <property type="entry name" value="Bact_solute-bind_prot3"/>
</dbReference>
<accession>A0ABY2XC98</accession>
<evidence type="ECO:0000313" key="5">
    <source>
        <dbReference type="EMBL" id="TMV14646.1"/>
    </source>
</evidence>
<organism evidence="5 6">
    <name type="scientific">Arenibacterium halophilum</name>
    <dbReference type="NCBI Taxonomy" id="2583821"/>
    <lineage>
        <taxon>Bacteria</taxon>
        <taxon>Pseudomonadati</taxon>
        <taxon>Pseudomonadota</taxon>
        <taxon>Alphaproteobacteria</taxon>
        <taxon>Rhodobacterales</taxon>
        <taxon>Paracoccaceae</taxon>
        <taxon>Arenibacterium</taxon>
    </lineage>
</organism>
<proteinExistence type="inferred from homology"/>
<evidence type="ECO:0000256" key="2">
    <source>
        <dbReference type="ARBA" id="ARBA00022448"/>
    </source>
</evidence>
<dbReference type="PANTHER" id="PTHR30085:SF6">
    <property type="entry name" value="ABC TRANSPORTER GLUTAMINE-BINDING PROTEIN GLNH"/>
    <property type="match status" value="1"/>
</dbReference>